<dbReference type="EMBL" id="FNQC01000003">
    <property type="protein sequence ID" value="SDY89611.1"/>
    <property type="molecule type" value="Genomic_DNA"/>
</dbReference>
<keyword evidence="3" id="KW-1185">Reference proteome</keyword>
<reference evidence="2 3" key="1">
    <citation type="submission" date="2016-10" db="EMBL/GenBank/DDBJ databases">
        <authorList>
            <person name="Varghese N."/>
            <person name="Submissions S."/>
        </authorList>
    </citation>
    <scope>NUCLEOTIDE SEQUENCE [LARGE SCALE GENOMIC DNA]</scope>
    <source>
        <strain evidence="2 3">DSM 17997</strain>
    </source>
</reference>
<dbReference type="Pfam" id="PF01050">
    <property type="entry name" value="MannoseP_isomer"/>
    <property type="match status" value="1"/>
</dbReference>
<name>A0A1H3NL45_9BACT</name>
<sequence>MREGVSKKNLRNSPNPFCFGKDRFFGGCLWKKYIFLEKILRCIKYNIMIENQQLASFGSKEELFDFIRVLLQEKGFEIIREDMERPWGGFFAIKEDQILAFKEMFFAELDLDDAQLKQKLSPKILIVGPHKRLSWQYHHRRSEIWKLVAGEGGIVRSDTDQVGLENDLEIGVLIRLAQGERHRLVGKNSWGIVAEIWMHTDPSNPSNEEDIVRVEDDFSRK</sequence>
<evidence type="ECO:0000259" key="1">
    <source>
        <dbReference type="Pfam" id="PF01050"/>
    </source>
</evidence>
<feature type="domain" description="Mannose-6-phosphate isomerase type II C-terminal" evidence="1">
    <location>
        <begin position="119"/>
        <end position="216"/>
    </location>
</feature>
<protein>
    <submittedName>
        <fullName evidence="2">Mannose-6-phosphate isomerase, type 2</fullName>
    </submittedName>
</protein>
<organism evidence="2 3">
    <name type="scientific">Rhodonellum ikkaensis</name>
    <dbReference type="NCBI Taxonomy" id="336829"/>
    <lineage>
        <taxon>Bacteria</taxon>
        <taxon>Pseudomonadati</taxon>
        <taxon>Bacteroidota</taxon>
        <taxon>Cytophagia</taxon>
        <taxon>Cytophagales</taxon>
        <taxon>Cytophagaceae</taxon>
        <taxon>Rhodonellum</taxon>
    </lineage>
</organism>
<dbReference type="Proteomes" id="UP000199663">
    <property type="component" value="Unassembled WGS sequence"/>
</dbReference>
<dbReference type="InterPro" id="IPR001538">
    <property type="entry name" value="Man6P_isomerase-2_C"/>
</dbReference>
<comment type="caution">
    <text evidence="2">The sequence shown here is derived from an EMBL/GenBank/DDBJ whole genome shotgun (WGS) entry which is preliminary data.</text>
</comment>
<proteinExistence type="predicted"/>
<evidence type="ECO:0000313" key="3">
    <source>
        <dbReference type="Proteomes" id="UP000199663"/>
    </source>
</evidence>
<evidence type="ECO:0000313" key="2">
    <source>
        <dbReference type="EMBL" id="SDY89611.1"/>
    </source>
</evidence>
<gene>
    <name evidence="2" type="ORF">SAMN05444412_103306</name>
</gene>
<dbReference type="GO" id="GO:0016853">
    <property type="term" value="F:isomerase activity"/>
    <property type="evidence" value="ECO:0007669"/>
    <property type="project" value="UniProtKB-KW"/>
</dbReference>
<keyword evidence="2" id="KW-0413">Isomerase</keyword>
<dbReference type="SUPFAM" id="SSF51182">
    <property type="entry name" value="RmlC-like cupins"/>
    <property type="match status" value="1"/>
</dbReference>
<dbReference type="InterPro" id="IPR011051">
    <property type="entry name" value="RmlC_Cupin_sf"/>
</dbReference>
<accession>A0A1H3NL45</accession>